<protein>
    <submittedName>
        <fullName evidence="2">Uncharacterized protein</fullName>
    </submittedName>
</protein>
<dbReference type="Proteomes" id="UP000887572">
    <property type="component" value="Unplaced"/>
</dbReference>
<accession>A0A914HV84</accession>
<evidence type="ECO:0000313" key="2">
    <source>
        <dbReference type="WBParaSite" id="Gr19_v10_g4985.t1"/>
    </source>
</evidence>
<evidence type="ECO:0000313" key="1">
    <source>
        <dbReference type="Proteomes" id="UP000887572"/>
    </source>
</evidence>
<dbReference type="AlphaFoldDB" id="A0A914HV84"/>
<proteinExistence type="predicted"/>
<name>A0A914HV84_GLORO</name>
<sequence>MTTRFDGLPTTNLAGRREDWVAGLGHETTAGVRCREGMNGPAGPSFEMIKFFPCSQSAAAFADGNLWKPIWRKK</sequence>
<organism evidence="1 2">
    <name type="scientific">Globodera rostochiensis</name>
    <name type="common">Golden nematode worm</name>
    <name type="synonym">Heterodera rostochiensis</name>
    <dbReference type="NCBI Taxonomy" id="31243"/>
    <lineage>
        <taxon>Eukaryota</taxon>
        <taxon>Metazoa</taxon>
        <taxon>Ecdysozoa</taxon>
        <taxon>Nematoda</taxon>
        <taxon>Chromadorea</taxon>
        <taxon>Rhabditida</taxon>
        <taxon>Tylenchina</taxon>
        <taxon>Tylenchomorpha</taxon>
        <taxon>Tylenchoidea</taxon>
        <taxon>Heteroderidae</taxon>
        <taxon>Heteroderinae</taxon>
        <taxon>Globodera</taxon>
    </lineage>
</organism>
<reference evidence="2" key="1">
    <citation type="submission" date="2022-11" db="UniProtKB">
        <authorList>
            <consortium name="WormBaseParasite"/>
        </authorList>
    </citation>
    <scope>IDENTIFICATION</scope>
</reference>
<dbReference type="WBParaSite" id="Gr19_v10_g4985.t1">
    <property type="protein sequence ID" value="Gr19_v10_g4985.t1"/>
    <property type="gene ID" value="Gr19_v10_g4985"/>
</dbReference>
<keyword evidence="1" id="KW-1185">Reference proteome</keyword>